<dbReference type="InterPro" id="IPR041698">
    <property type="entry name" value="Methyltransf_25"/>
</dbReference>
<dbReference type="PANTHER" id="PTHR22807:SF16">
    <property type="entry name" value="SAM-DEPENDENT MTASE RSMB_NOP-TYPE DOMAIN-CONTAINING PROTEIN"/>
    <property type="match status" value="1"/>
</dbReference>
<dbReference type="InterPro" id="IPR029063">
    <property type="entry name" value="SAM-dependent_MTases_sf"/>
</dbReference>
<keyword evidence="1 5" id="KW-0489">Methyltransferase</keyword>
<evidence type="ECO:0000256" key="2">
    <source>
        <dbReference type="ARBA" id="ARBA00022679"/>
    </source>
</evidence>
<evidence type="ECO:0000313" key="8">
    <source>
        <dbReference type="EMBL" id="CAE0698751.1"/>
    </source>
</evidence>
<evidence type="ECO:0000256" key="5">
    <source>
        <dbReference type="PROSITE-ProRule" id="PRU01023"/>
    </source>
</evidence>
<dbReference type="InterPro" id="IPR049560">
    <property type="entry name" value="MeTrfase_RsmB-F_NOP2_cat"/>
</dbReference>
<sequence length="375" mass="40195">MTSIDEAAAATASMDAAAAATASNEDDTAEAASDELPSELAAWYGEQGLQIARVADLAPRYRYARVKDASETDAIRSTLDAEPVAWLPGFLRMPAARRLKGSAPYEDRRVFAMDAASGYAARALGCNEGDRVLDLCCAPGAKLLCLAEAVGVNGAVDGVDVSEKRLSVARKLLDAHHDPAGAARVRLYRSDGRRFPDERELLYDSRAADSFEQRGARKRLNKSARQREAKRLKALPEEDCAEAYDRVLVDADCTTDGSHAHVQKMVEKGTAVDNVSAERCSSLLELQAALLRNGFGRLRRGGVLVYGTCSLTKAQNEDVVEAFLRDEPAARLMSLEVPPVAVAGSIPGTVRFPAGGETSGLFVARLEKTPNVVVT</sequence>
<feature type="binding site" evidence="5">
    <location>
        <position position="250"/>
    </location>
    <ligand>
        <name>S-adenosyl-L-methionine</name>
        <dbReference type="ChEBI" id="CHEBI:59789"/>
    </ligand>
</feature>
<organism evidence="8">
    <name type="scientific">Pelagomonas calceolata</name>
    <dbReference type="NCBI Taxonomy" id="35677"/>
    <lineage>
        <taxon>Eukaryota</taxon>
        <taxon>Sar</taxon>
        <taxon>Stramenopiles</taxon>
        <taxon>Ochrophyta</taxon>
        <taxon>Pelagophyceae</taxon>
        <taxon>Pelagomonadales</taxon>
        <taxon>Pelagomonadaceae</taxon>
        <taxon>Pelagomonas</taxon>
    </lineage>
</organism>
<dbReference type="InterPro" id="IPR001678">
    <property type="entry name" value="MeTrfase_RsmB-F_NOP2_dom"/>
</dbReference>
<dbReference type="GO" id="GO:0003723">
    <property type="term" value="F:RNA binding"/>
    <property type="evidence" value="ECO:0007669"/>
    <property type="project" value="UniProtKB-UniRule"/>
</dbReference>
<reference evidence="9" key="2">
    <citation type="submission" date="2021-11" db="EMBL/GenBank/DDBJ databases">
        <authorList>
            <consortium name="Genoscope - CEA"/>
            <person name="William W."/>
        </authorList>
    </citation>
    <scope>NUCLEOTIDE SEQUENCE</scope>
</reference>
<comment type="similarity">
    <text evidence="5">Belongs to the class I-like SAM-binding methyltransferase superfamily. RsmB/NOP family.</text>
</comment>
<evidence type="ECO:0000256" key="1">
    <source>
        <dbReference type="ARBA" id="ARBA00022603"/>
    </source>
</evidence>
<evidence type="ECO:0000259" key="7">
    <source>
        <dbReference type="PROSITE" id="PS51686"/>
    </source>
</evidence>
<dbReference type="OrthoDB" id="427002at2759"/>
<dbReference type="AlphaFoldDB" id="A0A7S4E9H0"/>
<feature type="region of interest" description="Disordered" evidence="6">
    <location>
        <begin position="15"/>
        <end position="34"/>
    </location>
</feature>
<gene>
    <name evidence="8" type="ORF">PCAL00307_LOCUS14187</name>
    <name evidence="9" type="ORF">PECAL_2P11720</name>
</gene>
<keyword evidence="3 5" id="KW-0949">S-adenosyl-L-methionine</keyword>
<dbReference type="InterPro" id="IPR023267">
    <property type="entry name" value="RCMT"/>
</dbReference>
<dbReference type="Pfam" id="PF13649">
    <property type="entry name" value="Methyltransf_25"/>
    <property type="match status" value="1"/>
</dbReference>
<feature type="active site" description="Nucleophile" evidence="5">
    <location>
        <position position="309"/>
    </location>
</feature>
<reference evidence="8" key="1">
    <citation type="submission" date="2021-01" db="EMBL/GenBank/DDBJ databases">
        <authorList>
            <person name="Corre E."/>
            <person name="Pelletier E."/>
            <person name="Niang G."/>
            <person name="Scheremetjew M."/>
            <person name="Finn R."/>
            <person name="Kale V."/>
            <person name="Holt S."/>
            <person name="Cochrane G."/>
            <person name="Meng A."/>
            <person name="Brown T."/>
            <person name="Cohen L."/>
        </authorList>
    </citation>
    <scope>NUCLEOTIDE SEQUENCE</scope>
    <source>
        <strain evidence="8">CCMP1756</strain>
    </source>
</reference>
<dbReference type="EMBL" id="HBIW01016445">
    <property type="protein sequence ID" value="CAE0698751.1"/>
    <property type="molecule type" value="Transcribed_RNA"/>
</dbReference>
<dbReference type="PANTHER" id="PTHR22807">
    <property type="entry name" value="NOP2 YEAST -RELATED NOL1/NOP2/FMU SUN DOMAIN-CONTAINING"/>
    <property type="match status" value="1"/>
</dbReference>
<protein>
    <recommendedName>
        <fullName evidence="7">SAM-dependent MTase RsmB/NOP-type domain-containing protein</fullName>
    </recommendedName>
</protein>
<feature type="binding site" evidence="5">
    <location>
        <position position="160"/>
    </location>
    <ligand>
        <name>S-adenosyl-L-methionine</name>
        <dbReference type="ChEBI" id="CHEBI:59789"/>
    </ligand>
</feature>
<evidence type="ECO:0000256" key="3">
    <source>
        <dbReference type="ARBA" id="ARBA00022691"/>
    </source>
</evidence>
<evidence type="ECO:0000256" key="4">
    <source>
        <dbReference type="ARBA" id="ARBA00022884"/>
    </source>
</evidence>
<dbReference type="SUPFAM" id="SSF53335">
    <property type="entry name" value="S-adenosyl-L-methionine-dependent methyltransferases"/>
    <property type="match status" value="1"/>
</dbReference>
<dbReference type="PROSITE" id="PS51686">
    <property type="entry name" value="SAM_MT_RSMB_NOP"/>
    <property type="match status" value="1"/>
</dbReference>
<evidence type="ECO:0000256" key="6">
    <source>
        <dbReference type="SAM" id="MobiDB-lite"/>
    </source>
</evidence>
<proteinExistence type="inferred from homology"/>
<dbReference type="GO" id="GO:0008173">
    <property type="term" value="F:RNA methyltransferase activity"/>
    <property type="evidence" value="ECO:0007669"/>
    <property type="project" value="InterPro"/>
</dbReference>
<keyword evidence="10" id="KW-1185">Reference proteome</keyword>
<keyword evidence="4 5" id="KW-0694">RNA-binding</keyword>
<evidence type="ECO:0000313" key="10">
    <source>
        <dbReference type="Proteomes" id="UP000789595"/>
    </source>
</evidence>
<dbReference type="Pfam" id="PF01189">
    <property type="entry name" value="Methyltr_RsmB-F"/>
    <property type="match status" value="1"/>
</dbReference>
<comment type="caution">
    <text evidence="5">Lacks conserved residue(s) required for the propagation of feature annotation.</text>
</comment>
<dbReference type="EMBL" id="CAKKNE010000002">
    <property type="protein sequence ID" value="CAH0368122.1"/>
    <property type="molecule type" value="Genomic_DNA"/>
</dbReference>
<dbReference type="GO" id="GO:0001510">
    <property type="term" value="P:RNA methylation"/>
    <property type="evidence" value="ECO:0007669"/>
    <property type="project" value="InterPro"/>
</dbReference>
<feature type="domain" description="SAM-dependent MTase RsmB/NOP-type" evidence="7">
    <location>
        <begin position="30"/>
        <end position="369"/>
    </location>
</feature>
<dbReference type="Gene3D" id="3.40.50.150">
    <property type="entry name" value="Vaccinia Virus protein VP39"/>
    <property type="match status" value="1"/>
</dbReference>
<feature type="binding site" evidence="5">
    <location>
        <position position="191"/>
    </location>
    <ligand>
        <name>S-adenosyl-L-methionine</name>
        <dbReference type="ChEBI" id="CHEBI:59789"/>
    </ligand>
</feature>
<dbReference type="CDD" id="cd02440">
    <property type="entry name" value="AdoMet_MTases"/>
    <property type="match status" value="1"/>
</dbReference>
<dbReference type="PRINTS" id="PR02008">
    <property type="entry name" value="RCMTFAMILY"/>
</dbReference>
<name>A0A7S4E9H0_9STRA</name>
<keyword evidence="2 5" id="KW-0808">Transferase</keyword>
<feature type="compositionally biased region" description="Acidic residues" evidence="6">
    <location>
        <begin position="24"/>
        <end position="34"/>
    </location>
</feature>
<accession>A0A7S4E9H0</accession>
<dbReference type="Proteomes" id="UP000789595">
    <property type="component" value="Unassembled WGS sequence"/>
</dbReference>
<evidence type="ECO:0000313" key="9">
    <source>
        <dbReference type="EMBL" id="CAH0368122.1"/>
    </source>
</evidence>